<dbReference type="GO" id="GO:0008360">
    <property type="term" value="P:regulation of cell shape"/>
    <property type="evidence" value="ECO:0007669"/>
    <property type="project" value="TreeGrafter"/>
</dbReference>
<dbReference type="GO" id="GO:0050772">
    <property type="term" value="P:positive regulation of axonogenesis"/>
    <property type="evidence" value="ECO:0007669"/>
    <property type="project" value="TreeGrafter"/>
</dbReference>
<dbReference type="Pfam" id="PF01833">
    <property type="entry name" value="TIG"/>
    <property type="match status" value="1"/>
</dbReference>
<dbReference type="RefSeq" id="XP_003245174.2">
    <property type="nucleotide sequence ID" value="XM_003245126.4"/>
</dbReference>
<dbReference type="GO" id="GO:0048468">
    <property type="term" value="P:cell development"/>
    <property type="evidence" value="ECO:0007669"/>
    <property type="project" value="UniProtKB-ARBA"/>
</dbReference>
<dbReference type="InterPro" id="IPR031148">
    <property type="entry name" value="Plexin"/>
</dbReference>
<dbReference type="GO" id="GO:0030334">
    <property type="term" value="P:regulation of cell migration"/>
    <property type="evidence" value="ECO:0007669"/>
    <property type="project" value="TreeGrafter"/>
</dbReference>
<feature type="domain" description="IPT/TIG" evidence="2">
    <location>
        <begin position="286"/>
        <end position="377"/>
    </location>
</feature>
<dbReference type="InterPro" id="IPR014756">
    <property type="entry name" value="Ig_E-set"/>
</dbReference>
<evidence type="ECO:0000256" key="1">
    <source>
        <dbReference type="SAM" id="Phobius"/>
    </source>
</evidence>
<evidence type="ECO:0000313" key="3">
    <source>
        <dbReference type="EnsemblMetazoa" id="XP_029343577.1"/>
    </source>
</evidence>
<dbReference type="KEGG" id="api:100573490"/>
<dbReference type="RefSeq" id="XP_008183992.1">
    <property type="nucleotide sequence ID" value="XM_008185770.3"/>
</dbReference>
<dbReference type="SUPFAM" id="SSF81296">
    <property type="entry name" value="E set domains"/>
    <property type="match status" value="1"/>
</dbReference>
<dbReference type="EnsemblMetazoa" id="XM_008185770.3">
    <property type="protein sequence ID" value="XP_008183992.1"/>
    <property type="gene ID" value="LOC100573490"/>
</dbReference>
<dbReference type="InterPro" id="IPR002909">
    <property type="entry name" value="IPT_dom"/>
</dbReference>
<dbReference type="EnsemblMetazoa" id="XM_029487717.1">
    <property type="protein sequence ID" value="XP_029343577.1"/>
    <property type="gene ID" value="LOC100573490"/>
</dbReference>
<keyword evidence="4" id="KW-1185">Reference proteome</keyword>
<keyword evidence="1" id="KW-1133">Transmembrane helix</keyword>
<dbReference type="InterPro" id="IPR013783">
    <property type="entry name" value="Ig-like_fold"/>
</dbReference>
<protein>
    <recommendedName>
        <fullName evidence="2">IPT/TIG domain-containing protein</fullName>
    </recommendedName>
</protein>
<keyword evidence="1" id="KW-0812">Transmembrane</keyword>
<keyword evidence="1" id="KW-0472">Membrane</keyword>
<dbReference type="PANTHER" id="PTHR22625:SF4">
    <property type="entry name" value="PLEXIN-C1"/>
    <property type="match status" value="1"/>
</dbReference>
<dbReference type="Proteomes" id="UP000007819">
    <property type="component" value="Chromosome A1"/>
</dbReference>
<dbReference type="PANTHER" id="PTHR22625">
    <property type="entry name" value="PLEXIN"/>
    <property type="match status" value="1"/>
</dbReference>
<proteinExistence type="predicted"/>
<accession>A0A8R2NMH4</accession>
<reference evidence="4" key="1">
    <citation type="submission" date="2010-06" db="EMBL/GenBank/DDBJ databases">
        <authorList>
            <person name="Jiang H."/>
            <person name="Abraham K."/>
            <person name="Ali S."/>
            <person name="Alsbrooks S.L."/>
            <person name="Anim B.N."/>
            <person name="Anosike U.S."/>
            <person name="Attaway T."/>
            <person name="Bandaranaike D.P."/>
            <person name="Battles P.K."/>
            <person name="Bell S.N."/>
            <person name="Bell A.V."/>
            <person name="Beltran B."/>
            <person name="Bickham C."/>
            <person name="Bustamante Y."/>
            <person name="Caleb T."/>
            <person name="Canada A."/>
            <person name="Cardenas V."/>
            <person name="Carter K."/>
            <person name="Chacko J."/>
            <person name="Chandrabose M.N."/>
            <person name="Chavez D."/>
            <person name="Chavez A."/>
            <person name="Chen L."/>
            <person name="Chu H.-S."/>
            <person name="Claassen K.J."/>
            <person name="Cockrell R."/>
            <person name="Collins M."/>
            <person name="Cooper J.A."/>
            <person name="Cree A."/>
            <person name="Curry S.M."/>
            <person name="Da Y."/>
            <person name="Dao M.D."/>
            <person name="Das B."/>
            <person name="Davila M.-L."/>
            <person name="Davy-Carroll L."/>
            <person name="Denson S."/>
            <person name="Dinh H."/>
            <person name="Ebong V.E."/>
            <person name="Edwards J.R."/>
            <person name="Egan A."/>
            <person name="El-Daye J."/>
            <person name="Escobedo L."/>
            <person name="Fernandez S."/>
            <person name="Fernando P.R."/>
            <person name="Flagg N."/>
            <person name="Forbes L.D."/>
            <person name="Fowler R.G."/>
            <person name="Fu Q."/>
            <person name="Gabisi R.A."/>
            <person name="Ganer J."/>
            <person name="Garbino Pronczuk A."/>
            <person name="Garcia R.M."/>
            <person name="Garner T."/>
            <person name="Garrett T.E."/>
            <person name="Gonzalez D.A."/>
            <person name="Hamid H."/>
            <person name="Hawkins E.S."/>
            <person name="Hirani K."/>
            <person name="Hogues M.E."/>
            <person name="Hollins B."/>
            <person name="Hsiao C.-H."/>
            <person name="Jabil R."/>
            <person name="James M.L."/>
            <person name="Jhangiani S.N."/>
            <person name="Johnson B."/>
            <person name="Johnson Q."/>
            <person name="Joshi V."/>
            <person name="Kalu J.B."/>
            <person name="Kam C."/>
            <person name="Kashfia A."/>
            <person name="Keebler J."/>
            <person name="Kisamo H."/>
            <person name="Kovar C.L."/>
            <person name="Lago L.A."/>
            <person name="Lai C.-Y."/>
            <person name="Laidlaw J."/>
            <person name="Lara F."/>
            <person name="Le T.-K."/>
            <person name="Lee S.L."/>
            <person name="Legall F.H."/>
            <person name="Lemon S.J."/>
            <person name="Lewis L.R."/>
            <person name="Li B."/>
            <person name="Liu Y."/>
            <person name="Liu Y.-S."/>
            <person name="Lopez J."/>
            <person name="Lozado R.J."/>
            <person name="Lu J."/>
            <person name="Madu R.C."/>
            <person name="Maheshwari M."/>
            <person name="Maheshwari R."/>
            <person name="Malloy K."/>
            <person name="Martinez E."/>
            <person name="Mathew T."/>
            <person name="Mercado I.C."/>
            <person name="Mercado C."/>
            <person name="Meyer B."/>
            <person name="Montgomery K."/>
            <person name="Morgan M.B."/>
            <person name="Munidasa M."/>
            <person name="Nazareth L.V."/>
            <person name="Nelson J."/>
            <person name="Ng B.M."/>
            <person name="Nguyen N.B."/>
            <person name="Nguyen P.Q."/>
            <person name="Nguyen T."/>
            <person name="Obregon M."/>
            <person name="Okwuonu G.O."/>
            <person name="Onwere C.G."/>
            <person name="Orozco G."/>
            <person name="Parra A."/>
            <person name="Patel S."/>
            <person name="Patil S."/>
            <person name="Perez A."/>
            <person name="Perez Y."/>
            <person name="Pham C."/>
            <person name="Primus E.L."/>
            <person name="Pu L.-L."/>
            <person name="Puazo M."/>
            <person name="Qin X."/>
            <person name="Quiroz J.B."/>
            <person name="Reese J."/>
            <person name="Richards S."/>
            <person name="Rives C.M."/>
            <person name="Robberts R."/>
            <person name="Ruiz S.J."/>
            <person name="Ruiz M.J."/>
            <person name="Santibanez J."/>
            <person name="Schneider B.W."/>
            <person name="Sisson I."/>
            <person name="Smith M."/>
            <person name="Sodergren E."/>
            <person name="Song X.-Z."/>
            <person name="Song B.B."/>
            <person name="Summersgill H."/>
            <person name="Thelus R."/>
            <person name="Thornton R.D."/>
            <person name="Trejos Z.Y."/>
            <person name="Usmani K."/>
            <person name="Vattathil S."/>
            <person name="Villasana D."/>
            <person name="Walker D.L."/>
            <person name="Wang S."/>
            <person name="Wang K."/>
            <person name="White C.S."/>
            <person name="Williams A.C."/>
            <person name="Williamson J."/>
            <person name="Wilson K."/>
            <person name="Woghiren I.O."/>
            <person name="Woodworth J.R."/>
            <person name="Worley K.C."/>
            <person name="Wright R.A."/>
            <person name="Wu W."/>
            <person name="Young L."/>
            <person name="Zhang L."/>
            <person name="Zhang J."/>
            <person name="Zhu Y."/>
            <person name="Muzny D.M."/>
            <person name="Weinstock G."/>
            <person name="Gibbs R.A."/>
        </authorList>
    </citation>
    <scope>NUCLEOTIDE SEQUENCE [LARGE SCALE GENOMIC DNA]</scope>
    <source>
        <strain evidence="4">LSR1</strain>
    </source>
</reference>
<evidence type="ECO:0000259" key="2">
    <source>
        <dbReference type="Pfam" id="PF01833"/>
    </source>
</evidence>
<reference evidence="3" key="2">
    <citation type="submission" date="2022-06" db="UniProtKB">
        <authorList>
            <consortium name="EnsemblMetazoa"/>
        </authorList>
    </citation>
    <scope>IDENTIFICATION</scope>
</reference>
<dbReference type="Gene3D" id="2.60.40.10">
    <property type="entry name" value="Immunoglobulins"/>
    <property type="match status" value="1"/>
</dbReference>
<dbReference type="OrthoDB" id="6600921at2759"/>
<dbReference type="GO" id="GO:0002116">
    <property type="term" value="C:semaphorin receptor complex"/>
    <property type="evidence" value="ECO:0007669"/>
    <property type="project" value="TreeGrafter"/>
</dbReference>
<dbReference type="CDD" id="cd00603">
    <property type="entry name" value="IPT_PCSR"/>
    <property type="match status" value="1"/>
</dbReference>
<dbReference type="GO" id="GO:0007162">
    <property type="term" value="P:negative regulation of cell adhesion"/>
    <property type="evidence" value="ECO:0007669"/>
    <property type="project" value="TreeGrafter"/>
</dbReference>
<dbReference type="RefSeq" id="XP_029343577.1">
    <property type="nucleotide sequence ID" value="XM_029487717.1"/>
</dbReference>
<organism evidence="3 4">
    <name type="scientific">Acyrthosiphon pisum</name>
    <name type="common">Pea aphid</name>
    <dbReference type="NCBI Taxonomy" id="7029"/>
    <lineage>
        <taxon>Eukaryota</taxon>
        <taxon>Metazoa</taxon>
        <taxon>Ecdysozoa</taxon>
        <taxon>Arthropoda</taxon>
        <taxon>Hexapoda</taxon>
        <taxon>Insecta</taxon>
        <taxon>Pterygota</taxon>
        <taxon>Neoptera</taxon>
        <taxon>Paraneoptera</taxon>
        <taxon>Hemiptera</taxon>
        <taxon>Sternorrhyncha</taxon>
        <taxon>Aphidomorpha</taxon>
        <taxon>Aphidoidea</taxon>
        <taxon>Aphididae</taxon>
        <taxon>Macrosiphini</taxon>
        <taxon>Acyrthosiphon</taxon>
    </lineage>
</organism>
<dbReference type="EnsemblMetazoa" id="XM_003245126.4">
    <property type="protein sequence ID" value="XP_003245174.2"/>
    <property type="gene ID" value="LOC100573490"/>
</dbReference>
<feature type="transmembrane region" description="Helical" evidence="1">
    <location>
        <begin position="592"/>
        <end position="612"/>
    </location>
</feature>
<dbReference type="GO" id="GO:0005886">
    <property type="term" value="C:plasma membrane"/>
    <property type="evidence" value="ECO:0007669"/>
    <property type="project" value="TreeGrafter"/>
</dbReference>
<dbReference type="AlphaFoldDB" id="A0A8R2NMH4"/>
<dbReference type="GO" id="GO:0048731">
    <property type="term" value="P:system development"/>
    <property type="evidence" value="ECO:0007669"/>
    <property type="project" value="UniProtKB-ARBA"/>
</dbReference>
<dbReference type="GeneID" id="100573490"/>
<name>A0A8R2NMH4_ACYPI</name>
<evidence type="ECO:0000313" key="4">
    <source>
        <dbReference type="Proteomes" id="UP000007819"/>
    </source>
</evidence>
<sequence>MNNIDDISTYIQKSHSVMADCRMLVKNINYLNHSSVNKLILFTYTMALLFAPHCCTLETESRNTSCENEFTCISCTMKAQCSWILTQQRCVKNPNLTCSWFIVNNKEECPRFSVITQYEDKKSDYEISSLKYTVKVSNDSVDFMNFLNNSNFICDSLKIDKSEIKIDGMMVCSTRIKLNYFAEYIRQLLAAFLFYVKFNGITLRLDNFAEPYDTIYEHNCVDDKNNNNCGTCTWNDDDFTRCVKLCSYKDPCEGQNELYISHDNGVENVWNFTSQEVNDRCAEIKVTAVHPLSVTMAGGTTITITVKNHRIFANNRNVTVTVAGTVCANTVSTPKTITCITTPPSEDTYEPPSGPVLVTYTSNNGHVFNIKSSQTFQFYVGTTCGAPRPVLGLKQELYGVGSGGTTVTLNGLRFIKPCIASPARMFVKLPNSSMQFASTYCDTPINDSYINCQTPQLNSSNGWDLNAPDFTRMLNFGLEVMNFAGYQSLYVNGPSTSYYHVLENYPVLENFEIELGGSVVVYGNHLRYIHPDDVLIRFQDALVMDCKVTSAAERSFVCMPNTSVVVSKEMFVKIGDFLTYNVTKRPYVFSKLIWYFMVPWLVVVVFALACFYQINGWYNVHKTFHDPPVNLKDLDTQTVLLKC</sequence>
<dbReference type="GO" id="GO:0017154">
    <property type="term" value="F:semaphorin receptor activity"/>
    <property type="evidence" value="ECO:0007669"/>
    <property type="project" value="InterPro"/>
</dbReference>